<evidence type="ECO:0000313" key="1">
    <source>
        <dbReference type="EMBL" id="AEW92661.1"/>
    </source>
</evidence>
<evidence type="ECO:0008006" key="3">
    <source>
        <dbReference type="Google" id="ProtNLM"/>
    </source>
</evidence>
<name>F8JNT1_STREN</name>
<evidence type="ECO:0000313" key="2">
    <source>
        <dbReference type="Proteomes" id="UP000007842"/>
    </source>
</evidence>
<dbReference type="Proteomes" id="UP000007842">
    <property type="component" value="Chromosome"/>
</dbReference>
<keyword evidence="2" id="KW-1185">Reference proteome</keyword>
<accession>G8WMU2</accession>
<dbReference type="STRING" id="1003195.SCATT_02900"/>
<gene>
    <name evidence="1" type="ordered locus">SCATT_02900</name>
</gene>
<dbReference type="Gene3D" id="1.10.490.110">
    <property type="entry name" value="Uncharacterized conserved protein DUF2267"/>
    <property type="match status" value="1"/>
</dbReference>
<dbReference type="eggNOG" id="COG5502">
    <property type="taxonomic scope" value="Bacteria"/>
</dbReference>
<dbReference type="OrthoDB" id="952780at2"/>
<sequence>MDYPTFLAAVRERGHYDRAEAERVTTAVVGTLGDRLAPGTAGNLADQLPAELSETLNDARALPRDWGVREFVHHVAETTGDDERTAEAHTRTVLSVLAQQIGGGELDKTLSQLPSGYADLFGVAELR</sequence>
<dbReference type="HOGENOM" id="CLU_121888_0_0_11"/>
<dbReference type="RefSeq" id="WP_014141054.1">
    <property type="nucleotide sequence ID" value="NC_016111.1"/>
</dbReference>
<dbReference type="KEGG" id="scy:SCATT_02900"/>
<organism evidence="1 2">
    <name type="scientific">Streptantibioticus cattleyicolor (strain ATCC 35852 / DSM 46488 / JCM 4925 / NBRC 14057 / NRRL 8057)</name>
    <name type="common">Streptomyces cattleya</name>
    <dbReference type="NCBI Taxonomy" id="1003195"/>
    <lineage>
        <taxon>Bacteria</taxon>
        <taxon>Bacillati</taxon>
        <taxon>Actinomycetota</taxon>
        <taxon>Actinomycetes</taxon>
        <taxon>Kitasatosporales</taxon>
        <taxon>Streptomycetaceae</taxon>
        <taxon>Streptantibioticus</taxon>
    </lineage>
</organism>
<dbReference type="InterPro" id="IPR038282">
    <property type="entry name" value="DUF2267_sf"/>
</dbReference>
<accession>F8JNT1</accession>
<reference evidence="2" key="1">
    <citation type="submission" date="2011-12" db="EMBL/GenBank/DDBJ databases">
        <title>Complete genome sequence of Streptomyces cattleya strain DSM 46488.</title>
        <authorList>
            <person name="Ou H.-Y."/>
            <person name="Li P."/>
            <person name="Zhao C."/>
            <person name="O'Hagan D."/>
            <person name="Deng Z."/>
        </authorList>
    </citation>
    <scope>NUCLEOTIDE SEQUENCE [LARGE SCALE GENOMIC DNA]</scope>
    <source>
        <strain evidence="2">ATCC 35852 / DSM 46488 / JCM 4925 / NBRC 14057 / NRRL 8057</strain>
    </source>
</reference>
<dbReference type="Pfam" id="PF10025">
    <property type="entry name" value="DUF2267"/>
    <property type="match status" value="1"/>
</dbReference>
<dbReference type="PATRIC" id="fig|1003195.11.peg.1923"/>
<dbReference type="InterPro" id="IPR018727">
    <property type="entry name" value="DUF2267"/>
</dbReference>
<proteinExistence type="predicted"/>
<dbReference type="AlphaFoldDB" id="F8JNT1"/>
<dbReference type="EMBL" id="CP003219">
    <property type="protein sequence ID" value="AEW92661.1"/>
    <property type="molecule type" value="Genomic_DNA"/>
</dbReference>
<dbReference type="KEGG" id="sct:SCAT_0278"/>
<protein>
    <recommendedName>
        <fullName evidence="3">DUF2267 domain-containing protein</fullName>
    </recommendedName>
</protein>